<dbReference type="Pfam" id="PF13855">
    <property type="entry name" value="LRR_8"/>
    <property type="match status" value="2"/>
</dbReference>
<evidence type="ECO:0000259" key="14">
    <source>
        <dbReference type="PROSITE" id="PS50104"/>
    </source>
</evidence>
<dbReference type="SMART" id="SM00369">
    <property type="entry name" value="LRR_TYP"/>
    <property type="match status" value="9"/>
</dbReference>
<evidence type="ECO:0000256" key="6">
    <source>
        <dbReference type="ARBA" id="ARBA00022737"/>
    </source>
</evidence>
<dbReference type="GO" id="GO:0038023">
    <property type="term" value="F:signaling receptor activity"/>
    <property type="evidence" value="ECO:0007669"/>
    <property type="project" value="TreeGrafter"/>
</dbReference>
<feature type="signal peptide" evidence="13">
    <location>
        <begin position="1"/>
        <end position="18"/>
    </location>
</feature>
<dbReference type="InterPro" id="IPR001611">
    <property type="entry name" value="Leu-rich_rpt"/>
</dbReference>
<dbReference type="SUPFAM" id="SSF52058">
    <property type="entry name" value="L domain-like"/>
    <property type="match status" value="3"/>
</dbReference>
<dbReference type="PROSITE" id="PS50104">
    <property type="entry name" value="TIR"/>
    <property type="match status" value="1"/>
</dbReference>
<evidence type="ECO:0000256" key="10">
    <source>
        <dbReference type="ARBA" id="ARBA00023180"/>
    </source>
</evidence>
<evidence type="ECO:0000256" key="9">
    <source>
        <dbReference type="ARBA" id="ARBA00023170"/>
    </source>
</evidence>
<evidence type="ECO:0000256" key="2">
    <source>
        <dbReference type="ARBA" id="ARBA00009634"/>
    </source>
</evidence>
<dbReference type="GO" id="GO:0005886">
    <property type="term" value="C:plasma membrane"/>
    <property type="evidence" value="ECO:0007669"/>
    <property type="project" value="TreeGrafter"/>
</dbReference>
<keyword evidence="16" id="KW-1185">Reference proteome</keyword>
<evidence type="ECO:0000256" key="8">
    <source>
        <dbReference type="ARBA" id="ARBA00023136"/>
    </source>
</evidence>
<keyword evidence="5 13" id="KW-0732">Signal</keyword>
<organism evidence="15 16">
    <name type="scientific">Plakobranchus ocellatus</name>
    <dbReference type="NCBI Taxonomy" id="259542"/>
    <lineage>
        <taxon>Eukaryota</taxon>
        <taxon>Metazoa</taxon>
        <taxon>Spiralia</taxon>
        <taxon>Lophotrochozoa</taxon>
        <taxon>Mollusca</taxon>
        <taxon>Gastropoda</taxon>
        <taxon>Heterobranchia</taxon>
        <taxon>Euthyneura</taxon>
        <taxon>Panpulmonata</taxon>
        <taxon>Sacoglossa</taxon>
        <taxon>Placobranchoidea</taxon>
        <taxon>Plakobranchidae</taxon>
        <taxon>Plakobranchus</taxon>
    </lineage>
</organism>
<dbReference type="PROSITE" id="PS51450">
    <property type="entry name" value="LRR"/>
    <property type="match status" value="2"/>
</dbReference>
<comment type="subcellular location">
    <subcellularLocation>
        <location evidence="1">Membrane</location>
        <topology evidence="1">Single-pass membrane protein</topology>
    </subcellularLocation>
</comment>
<keyword evidence="8 12" id="KW-0472">Membrane</keyword>
<evidence type="ECO:0000256" key="7">
    <source>
        <dbReference type="ARBA" id="ARBA00022989"/>
    </source>
</evidence>
<dbReference type="AlphaFoldDB" id="A0AAV4A4Q8"/>
<keyword evidence="10" id="KW-0325">Glycoprotein</keyword>
<evidence type="ECO:0000256" key="3">
    <source>
        <dbReference type="ARBA" id="ARBA00022614"/>
    </source>
</evidence>
<evidence type="ECO:0000256" key="5">
    <source>
        <dbReference type="ARBA" id="ARBA00022729"/>
    </source>
</evidence>
<keyword evidence="7 12" id="KW-1133">Transmembrane helix</keyword>
<keyword evidence="3" id="KW-0433">Leucine-rich repeat</keyword>
<dbReference type="PANTHER" id="PTHR24365:SF541">
    <property type="entry name" value="PROTEIN TOLL-RELATED"/>
    <property type="match status" value="1"/>
</dbReference>
<evidence type="ECO:0000256" key="13">
    <source>
        <dbReference type="SAM" id="SignalP"/>
    </source>
</evidence>
<feature type="chain" id="PRO_5043618488" evidence="13">
    <location>
        <begin position="19"/>
        <end position="1013"/>
    </location>
</feature>
<dbReference type="Gene3D" id="3.40.50.10140">
    <property type="entry name" value="Toll/interleukin-1 receptor homology (TIR) domain"/>
    <property type="match status" value="1"/>
</dbReference>
<keyword evidence="4 12" id="KW-0812">Transmembrane</keyword>
<feature type="domain" description="TIR" evidence="14">
    <location>
        <begin position="873"/>
        <end position="1011"/>
    </location>
</feature>
<feature type="compositionally biased region" description="Polar residues" evidence="11">
    <location>
        <begin position="485"/>
        <end position="499"/>
    </location>
</feature>
<dbReference type="PRINTS" id="PR00019">
    <property type="entry name" value="LEURICHRPT"/>
</dbReference>
<evidence type="ECO:0000256" key="11">
    <source>
        <dbReference type="SAM" id="MobiDB-lite"/>
    </source>
</evidence>
<dbReference type="InterPro" id="IPR032675">
    <property type="entry name" value="LRR_dom_sf"/>
</dbReference>
<dbReference type="InterPro" id="IPR000157">
    <property type="entry name" value="TIR_dom"/>
</dbReference>
<sequence length="1013" mass="115283">MRLTVIFVYLAISPVWSGIDVPCSSNCTCRYDDNQFIAVDCSSRGFYSIPQDVPETAVSLDLSSNHISTWRTASIAKLTHLLFINLSNNVIKEIISVSKEGSFVASETLRFISDQRKDTHLSPPVSHNLSLKILRLNDNQIVSLDNEVFAEFSSLEELDLSRNKLNILLPGVFRGLYSLESLNLQQNNLDLRPETYPTTVFADLKQLKRLNIQSNHKSHTSLLSLTPALTKFVHLNNTDVKSIDNRAYPDEALSSLVSLSVLRMNALQYDILPGPGFRYLTNLTVLDFSKSSALTGLPELFFSNFSFQKPLQLILSQCELTFIHPGSFAYLPTLHSLSLRENADLDFSGFERASRGFLKTNIKRLDISRIHRGSLMTLQSKSFQNLRNLSLEELIVDYNHILSVNFSLMQYMPRTLKKLSLGRNDLHYTTFLAGFLSLTQLEVFNISVQNKNVLAESEILRRNPQDRPEPVNIETPRRSSPRILNKTQPRSVLSQQKKNRGQLQEISEEFLRKLQGTFCPVDDASHSTIATPRIQSRMYNVSRAMVASFYTGKQDMEAWDLKRFILNILPVPLPINLKELYFSEAKLGVVVPKFPFLSNNVLKKMDASRNNLWCLGGPMTGLHLLEYLDLSDNHAILLSPYFFTDMPSLKKLLLSSNAIGSSLEADIEGRTFSKLACLEFLDLSECAIRTLHPHAFISNRNLRVLLIQHNALGFFQPDLSQLRNLTYLDLSHNDLRELPASARGSLDLIASVNPAITLDLSDNPLVCDCSALSFLHWIVSTKVLLKNVEVYRCRYVNGSTVLVSDVVGKLMPSLYSRCFVQDIFTVVLVLFFVLTMALTAAAIYSHFHSRLLFLIYISKKRYFQSFFDTEQSGIRDVFLVFDDESRVWRSFVARVVKPALERRGVSCYISEIDSLAGRPMRLVVEESILAGRKTLVLLTRDLLKCEEKVLEINMALLAEEMRVTEVLVFLRLEEMTEFDLPNHIHRILQRRPVIHYPGNYPRFWDDLVNVLKP</sequence>
<name>A0AAV4A4Q8_9GAST</name>
<dbReference type="Proteomes" id="UP000735302">
    <property type="component" value="Unassembled WGS sequence"/>
</dbReference>
<dbReference type="InterPro" id="IPR003591">
    <property type="entry name" value="Leu-rich_rpt_typical-subtyp"/>
</dbReference>
<accession>A0AAV4A4Q8</accession>
<proteinExistence type="inferred from homology"/>
<keyword evidence="9 15" id="KW-0675">Receptor</keyword>
<evidence type="ECO:0000256" key="1">
    <source>
        <dbReference type="ARBA" id="ARBA00004167"/>
    </source>
</evidence>
<dbReference type="Gene3D" id="3.80.10.10">
    <property type="entry name" value="Ribonuclease Inhibitor"/>
    <property type="match status" value="2"/>
</dbReference>
<dbReference type="InterPro" id="IPR035897">
    <property type="entry name" value="Toll_tir_struct_dom_sf"/>
</dbReference>
<dbReference type="SUPFAM" id="SSF52200">
    <property type="entry name" value="Toll/Interleukin receptor TIR domain"/>
    <property type="match status" value="1"/>
</dbReference>
<keyword evidence="6" id="KW-0677">Repeat</keyword>
<dbReference type="PANTHER" id="PTHR24365">
    <property type="entry name" value="TOLL-LIKE RECEPTOR"/>
    <property type="match status" value="1"/>
</dbReference>
<protein>
    <submittedName>
        <fullName evidence="15">Toll-like receptor e</fullName>
    </submittedName>
</protein>
<comment type="caution">
    <text evidence="15">The sequence shown here is derived from an EMBL/GenBank/DDBJ whole genome shotgun (WGS) entry which is preliminary data.</text>
</comment>
<evidence type="ECO:0000313" key="15">
    <source>
        <dbReference type="EMBL" id="GFO01683.1"/>
    </source>
</evidence>
<evidence type="ECO:0000256" key="12">
    <source>
        <dbReference type="SAM" id="Phobius"/>
    </source>
</evidence>
<feature type="transmembrane region" description="Helical" evidence="12">
    <location>
        <begin position="823"/>
        <end position="844"/>
    </location>
</feature>
<comment type="similarity">
    <text evidence="2">Belongs to the Toll-like receptor family.</text>
</comment>
<evidence type="ECO:0000313" key="16">
    <source>
        <dbReference type="Proteomes" id="UP000735302"/>
    </source>
</evidence>
<gene>
    <name evidence="15" type="ORF">PoB_002818800</name>
</gene>
<reference evidence="15 16" key="1">
    <citation type="journal article" date="2021" name="Elife">
        <title>Chloroplast acquisition without the gene transfer in kleptoplastic sea slugs, Plakobranchus ocellatus.</title>
        <authorList>
            <person name="Maeda T."/>
            <person name="Takahashi S."/>
            <person name="Yoshida T."/>
            <person name="Shimamura S."/>
            <person name="Takaki Y."/>
            <person name="Nagai Y."/>
            <person name="Toyoda A."/>
            <person name="Suzuki Y."/>
            <person name="Arimoto A."/>
            <person name="Ishii H."/>
            <person name="Satoh N."/>
            <person name="Nishiyama T."/>
            <person name="Hasebe M."/>
            <person name="Maruyama T."/>
            <person name="Minagawa J."/>
            <person name="Obokata J."/>
            <person name="Shigenobu S."/>
        </authorList>
    </citation>
    <scope>NUCLEOTIDE SEQUENCE [LARGE SCALE GENOMIC DNA]</scope>
</reference>
<dbReference type="GO" id="GO:0007165">
    <property type="term" value="P:signal transduction"/>
    <property type="evidence" value="ECO:0007669"/>
    <property type="project" value="InterPro"/>
</dbReference>
<feature type="region of interest" description="Disordered" evidence="11">
    <location>
        <begin position="465"/>
        <end position="499"/>
    </location>
</feature>
<evidence type="ECO:0000256" key="4">
    <source>
        <dbReference type="ARBA" id="ARBA00022692"/>
    </source>
</evidence>
<dbReference type="EMBL" id="BLXT01003538">
    <property type="protein sequence ID" value="GFO01683.1"/>
    <property type="molecule type" value="Genomic_DNA"/>
</dbReference>